<evidence type="ECO:0000259" key="2">
    <source>
        <dbReference type="SMART" id="SM00382"/>
    </source>
</evidence>
<dbReference type="EMBL" id="MN739997">
    <property type="protein sequence ID" value="QHT82178.1"/>
    <property type="molecule type" value="Genomic_DNA"/>
</dbReference>
<dbReference type="InterPro" id="IPR027417">
    <property type="entry name" value="P-loop_NTPase"/>
</dbReference>
<dbReference type="InterPro" id="IPR003959">
    <property type="entry name" value="ATPase_AAA_core"/>
</dbReference>
<name>A0A6C0HNB0_9ZZZZ</name>
<protein>
    <recommendedName>
        <fullName evidence="2">AAA+ ATPase domain-containing protein</fullName>
    </recommendedName>
</protein>
<accession>A0A6C0HNB0</accession>
<dbReference type="AlphaFoldDB" id="A0A6C0HNB0"/>
<dbReference type="Pfam" id="PF00004">
    <property type="entry name" value="AAA"/>
    <property type="match status" value="1"/>
</dbReference>
<proteinExistence type="inferred from homology"/>
<dbReference type="GO" id="GO:0016887">
    <property type="term" value="F:ATP hydrolysis activity"/>
    <property type="evidence" value="ECO:0007669"/>
    <property type="project" value="InterPro"/>
</dbReference>
<comment type="similarity">
    <text evidence="1">Belongs to the AAA ATPase family. BCS1 subfamily.</text>
</comment>
<evidence type="ECO:0000256" key="1">
    <source>
        <dbReference type="ARBA" id="ARBA00007448"/>
    </source>
</evidence>
<dbReference type="PROSITE" id="PS00674">
    <property type="entry name" value="AAA"/>
    <property type="match status" value="1"/>
</dbReference>
<feature type="domain" description="AAA+ ATPase" evidence="2">
    <location>
        <begin position="266"/>
        <end position="435"/>
    </location>
</feature>
<dbReference type="PANTHER" id="PTHR23070">
    <property type="entry name" value="BCS1 AAA-TYPE ATPASE"/>
    <property type="match status" value="1"/>
</dbReference>
<dbReference type="InterPro" id="IPR003593">
    <property type="entry name" value="AAA+_ATPase"/>
</dbReference>
<organism evidence="3">
    <name type="scientific">viral metagenome</name>
    <dbReference type="NCBI Taxonomy" id="1070528"/>
    <lineage>
        <taxon>unclassified sequences</taxon>
        <taxon>metagenomes</taxon>
        <taxon>organismal metagenomes</taxon>
    </lineage>
</organism>
<reference evidence="3" key="1">
    <citation type="journal article" date="2020" name="Nature">
        <title>Giant virus diversity and host interactions through global metagenomics.</title>
        <authorList>
            <person name="Schulz F."/>
            <person name="Roux S."/>
            <person name="Paez-Espino D."/>
            <person name="Jungbluth S."/>
            <person name="Walsh D.A."/>
            <person name="Denef V.J."/>
            <person name="McMahon K.D."/>
            <person name="Konstantinidis K.T."/>
            <person name="Eloe-Fadrosh E.A."/>
            <person name="Kyrpides N.C."/>
            <person name="Woyke T."/>
        </authorList>
    </citation>
    <scope>NUCLEOTIDE SEQUENCE</scope>
    <source>
        <strain evidence="3">GVMAG-M-3300023184-161</strain>
    </source>
</reference>
<dbReference type="InterPro" id="IPR050747">
    <property type="entry name" value="Mitochondrial_chaperone_BCS1"/>
</dbReference>
<dbReference type="InterPro" id="IPR003960">
    <property type="entry name" value="ATPase_AAA_CS"/>
</dbReference>
<evidence type="ECO:0000313" key="3">
    <source>
        <dbReference type="EMBL" id="QHT82178.1"/>
    </source>
</evidence>
<dbReference type="GO" id="GO:0005524">
    <property type="term" value="F:ATP binding"/>
    <property type="evidence" value="ECO:0007669"/>
    <property type="project" value="InterPro"/>
</dbReference>
<dbReference type="SUPFAM" id="SSF52540">
    <property type="entry name" value="P-loop containing nucleoside triphosphate hydrolases"/>
    <property type="match status" value="1"/>
</dbReference>
<dbReference type="Gene3D" id="3.40.50.300">
    <property type="entry name" value="P-loop containing nucleotide triphosphate hydrolases"/>
    <property type="match status" value="1"/>
</dbReference>
<dbReference type="SMART" id="SM00382">
    <property type="entry name" value="AAA"/>
    <property type="match status" value="1"/>
</dbReference>
<sequence length="492" mass="56623">MHPEYFIIPLIIGQVSNIIAKLNTGNCFIDIFLPIVCFILYRTVYIKDVVIYLQKKLGKTKNKCTVVIQSSKCNAEEEECSIKFRAVMHYLSSKVKTVYKVKEIYKTEYSGDGRTKECESGYIIDQSAEIQILDDLFGIVVSETREQNRPSGGTERIIVTNLKIYSYTNTMQYVQEWINKTERDYIKYLKESSVGSQMYISLSPNQSKSGKSGSDKKINDLNILAITWESSIRFDNSYFRDMEETIKKIDFFLNNKQWYIEKGIPYNLGIMLYGEPGCGKTRFIKQLANHTKRHLIDIKMNDSTTHQDLYNIMCKEEIGENYIIPIDKRILIFEDIDAMGKCVKSRDLVETDKELEKTSLFNTLNNANGAGLLASQCLNQTYNTNTLSALLNIFDGINESSGRIIVITTNKPDVLDPALVRPGRIDIKICFDKCNLYDIKNLINTFWGTDITEDNILPEIDMIYTSAWIYSIFRTSDNFNEIKDNFLKENTV</sequence>